<sequence>MSGNNNAQKGARKSLFSIQVDDLIIQRIFKTLEDEICKMRVEITEIHADISEKSNKNDLIALKSDVREFKENFDLFKDKIESDLLNYESGLKMTVNEMKTFVRDQIAEATFSINNVVRAQNALIEEKIFQLSQPNEDVNHVLVDVERLKQSSSNLSSKLRTIENFFSTFLNNTEDSEKTLPQLISYYFEPEREKIRNIEQHQKRSDNRIQECEENIHNMIGSDEIVFPPYGKAEKHPFHIKPKFPPFPTPNSYTDYFQYMMTVFPLLQKILSSFYHQIVGLSNTVYDQTERHATQEDLERSLQELTDMIADVRELKENNSRIDSLSTKVEDIISNQPKIADMLNEFRQFKEATMSRNEINEEIKKSVSGIVQEIQLLKMGNSIKSESRHIPNPSTPLQKRFSTKSLKVFNKNNVPIIKSSLSNNDQEQDLQIQEPKQQQPDQQQQQDPQPQQEQEQAGPSSSRSSKDDTKKDLDTSVSSETANVNTKNGASSAINSPGGSASNRHKGSSANPSPRIMKPELHVQSSAASTVSVPDPVIAAVQPRGRASYRMIFGDGSSSRPSSAVSVSSYSSSRIANMSIQRPSDIEEGGREPKRTQKTANPVQISTDGLPEEKDDSLDFLNIL</sequence>
<dbReference type="Proteomes" id="UP001470230">
    <property type="component" value="Unassembled WGS sequence"/>
</dbReference>
<feature type="compositionally biased region" description="Basic and acidic residues" evidence="1">
    <location>
        <begin position="584"/>
        <end position="595"/>
    </location>
</feature>
<feature type="region of interest" description="Disordered" evidence="1">
    <location>
        <begin position="419"/>
        <end position="532"/>
    </location>
</feature>
<accession>A0ABR2JFG7</accession>
<dbReference type="EMBL" id="JAPFFF010000012">
    <property type="protein sequence ID" value="KAK8875665.1"/>
    <property type="molecule type" value="Genomic_DNA"/>
</dbReference>
<reference evidence="2 3" key="1">
    <citation type="submission" date="2024-04" db="EMBL/GenBank/DDBJ databases">
        <title>Tritrichomonas musculus Genome.</title>
        <authorList>
            <person name="Alves-Ferreira E."/>
            <person name="Grigg M."/>
            <person name="Lorenzi H."/>
            <person name="Galac M."/>
        </authorList>
    </citation>
    <scope>NUCLEOTIDE SEQUENCE [LARGE SCALE GENOMIC DNA]</scope>
    <source>
        <strain evidence="2 3">EAF2021</strain>
    </source>
</reference>
<evidence type="ECO:0000256" key="1">
    <source>
        <dbReference type="SAM" id="MobiDB-lite"/>
    </source>
</evidence>
<feature type="compositionally biased region" description="Polar residues" evidence="1">
    <location>
        <begin position="523"/>
        <end position="532"/>
    </location>
</feature>
<feature type="compositionally biased region" description="Low complexity" evidence="1">
    <location>
        <begin position="429"/>
        <end position="463"/>
    </location>
</feature>
<feature type="compositionally biased region" description="Basic and acidic residues" evidence="1">
    <location>
        <begin position="464"/>
        <end position="474"/>
    </location>
</feature>
<feature type="compositionally biased region" description="Polar residues" evidence="1">
    <location>
        <begin position="480"/>
        <end position="512"/>
    </location>
</feature>
<evidence type="ECO:0000313" key="3">
    <source>
        <dbReference type="Proteomes" id="UP001470230"/>
    </source>
</evidence>
<name>A0ABR2JFG7_9EUKA</name>
<evidence type="ECO:0000313" key="2">
    <source>
        <dbReference type="EMBL" id="KAK8875665.1"/>
    </source>
</evidence>
<feature type="region of interest" description="Disordered" evidence="1">
    <location>
        <begin position="553"/>
        <end position="624"/>
    </location>
</feature>
<feature type="compositionally biased region" description="Low complexity" evidence="1">
    <location>
        <begin position="557"/>
        <end position="574"/>
    </location>
</feature>
<comment type="caution">
    <text evidence="2">The sequence shown here is derived from an EMBL/GenBank/DDBJ whole genome shotgun (WGS) entry which is preliminary data.</text>
</comment>
<organism evidence="2 3">
    <name type="scientific">Tritrichomonas musculus</name>
    <dbReference type="NCBI Taxonomy" id="1915356"/>
    <lineage>
        <taxon>Eukaryota</taxon>
        <taxon>Metamonada</taxon>
        <taxon>Parabasalia</taxon>
        <taxon>Tritrichomonadida</taxon>
        <taxon>Tritrichomonadidae</taxon>
        <taxon>Tritrichomonas</taxon>
    </lineage>
</organism>
<protein>
    <submittedName>
        <fullName evidence="2">Uncharacterized protein</fullName>
    </submittedName>
</protein>
<feature type="compositionally biased region" description="Polar residues" evidence="1">
    <location>
        <begin position="598"/>
        <end position="607"/>
    </location>
</feature>
<keyword evidence="3" id="KW-1185">Reference proteome</keyword>
<gene>
    <name evidence="2" type="ORF">M9Y10_005839</name>
</gene>
<proteinExistence type="predicted"/>